<keyword evidence="5" id="KW-1185">Reference proteome</keyword>
<keyword evidence="4" id="KW-0378">Hydrolase</keyword>
<keyword evidence="2" id="KW-0808">Transferase</keyword>
<evidence type="ECO:0000256" key="1">
    <source>
        <dbReference type="ARBA" id="ARBA00022676"/>
    </source>
</evidence>
<dbReference type="InterPro" id="IPR023296">
    <property type="entry name" value="Glyco_hydro_beta-prop_sf"/>
</dbReference>
<sequence length="352" mass="39507">MNRAKENPLITTKDIKPTHESLKVDGVFNCGATTYNGQTVLLLRIAESAKSRPGFIDVPVLNKDNEIEIKTIDKSNPNLLFHDSRTISNLNKKVEYLTSLSHLRRAFSNDGIHFIIDEQPWIFPEGMMESWGVEDPRITQIEDTYYITYTAVSKHGVSVGLIETNDFDTFTRKGIILPVDNKDVSLFPEKVNGKYYMYHRPVPSDIGYPNMWVASSLDLTHWGDHHLLMTVNKTGWDNGRVGGGAPSVKTDKGWLHIYHAATAGKAVYSLGAFLTPLNDPTRITHKTKHPILKPETIYEKEGFFGDVVFTCGVILKNDLLDIYYGAADDKICLATISLDELFEALEPFEGAL</sequence>
<dbReference type="PIRSF" id="PIRSF016202">
    <property type="entry name" value="PH1107"/>
    <property type="match status" value="1"/>
</dbReference>
<dbReference type="PANTHER" id="PTHR34106:SF5">
    <property type="entry name" value="GLYCOSIDASE"/>
    <property type="match status" value="1"/>
</dbReference>
<proteinExistence type="inferred from homology"/>
<reference evidence="5" key="1">
    <citation type="submission" date="2023-07" db="EMBL/GenBank/DDBJ databases">
        <title>Novel Mycoplasma species identified in domestic and wild animals.</title>
        <authorList>
            <person name="Volokhov D.V."/>
            <person name="Furtak V.A."/>
            <person name="Zagorodnyaya T.A."/>
        </authorList>
    </citation>
    <scope>NUCLEOTIDE SEQUENCE [LARGE SCALE GENOMIC DNA]</scope>
    <source>
        <strain evidence="5">92-19</strain>
    </source>
</reference>
<evidence type="ECO:0000313" key="4">
    <source>
        <dbReference type="EMBL" id="MCU0104126.1"/>
    </source>
</evidence>
<accession>A0ABT2PT51</accession>
<evidence type="ECO:0000313" key="5">
    <source>
        <dbReference type="Proteomes" id="UP001209076"/>
    </source>
</evidence>
<protein>
    <submittedName>
        <fullName evidence="4">Glycoside hydrolase family 130 protein</fullName>
    </submittedName>
</protein>
<dbReference type="CDD" id="cd18612">
    <property type="entry name" value="GH130_Lin0857-like"/>
    <property type="match status" value="1"/>
</dbReference>
<dbReference type="PANTHER" id="PTHR34106">
    <property type="entry name" value="GLYCOSIDASE"/>
    <property type="match status" value="1"/>
</dbReference>
<dbReference type="GO" id="GO:0016787">
    <property type="term" value="F:hydrolase activity"/>
    <property type="evidence" value="ECO:0007669"/>
    <property type="project" value="UniProtKB-KW"/>
</dbReference>
<organism evidence="4 5">
    <name type="scientific">Paracholeplasma vituli</name>
    <dbReference type="NCBI Taxonomy" id="69473"/>
    <lineage>
        <taxon>Bacteria</taxon>
        <taxon>Bacillati</taxon>
        <taxon>Mycoplasmatota</taxon>
        <taxon>Mollicutes</taxon>
        <taxon>Acholeplasmatales</taxon>
        <taxon>Acholeplasmataceae</taxon>
        <taxon>Paracholeplasma</taxon>
    </lineage>
</organism>
<evidence type="ECO:0000256" key="2">
    <source>
        <dbReference type="ARBA" id="ARBA00022679"/>
    </source>
</evidence>
<dbReference type="InterPro" id="IPR007184">
    <property type="entry name" value="Mannoside_phosphorylase"/>
</dbReference>
<gene>
    <name evidence="4" type="ORF">N7603_00430</name>
</gene>
<dbReference type="Proteomes" id="UP001209076">
    <property type="component" value="Unassembled WGS sequence"/>
</dbReference>
<comment type="caution">
    <text evidence="4">The sequence shown here is derived from an EMBL/GenBank/DDBJ whole genome shotgun (WGS) entry which is preliminary data.</text>
</comment>
<keyword evidence="1" id="KW-0328">Glycosyltransferase</keyword>
<dbReference type="Gene3D" id="2.115.10.20">
    <property type="entry name" value="Glycosyl hydrolase domain, family 43"/>
    <property type="match status" value="1"/>
</dbReference>
<dbReference type="EMBL" id="JAOEGN010000001">
    <property type="protein sequence ID" value="MCU0104126.1"/>
    <property type="molecule type" value="Genomic_DNA"/>
</dbReference>
<comment type="similarity">
    <text evidence="3">Belongs to the glycosyl hydrolase 130 family.</text>
</comment>
<name>A0ABT2PT51_9MOLU</name>
<dbReference type="RefSeq" id="WP_262095338.1">
    <property type="nucleotide sequence ID" value="NZ_JAOEGN010000001.1"/>
</dbReference>
<dbReference type="Pfam" id="PF04041">
    <property type="entry name" value="Glyco_hydro_130"/>
    <property type="match status" value="1"/>
</dbReference>
<evidence type="ECO:0000256" key="3">
    <source>
        <dbReference type="ARBA" id="ARBA00024356"/>
    </source>
</evidence>
<dbReference type="SUPFAM" id="SSF75005">
    <property type="entry name" value="Arabinanase/levansucrase/invertase"/>
    <property type="match status" value="1"/>
</dbReference>